<organism evidence="1 2">
    <name type="scientific">Marinobacter pelagius</name>
    <dbReference type="NCBI Taxonomy" id="379482"/>
    <lineage>
        <taxon>Bacteria</taxon>
        <taxon>Pseudomonadati</taxon>
        <taxon>Pseudomonadota</taxon>
        <taxon>Gammaproteobacteria</taxon>
        <taxon>Pseudomonadales</taxon>
        <taxon>Marinobacteraceae</taxon>
        <taxon>Marinobacter</taxon>
    </lineage>
</organism>
<name>A0A366GT84_9GAMM</name>
<dbReference type="Proteomes" id="UP000252995">
    <property type="component" value="Unassembled WGS sequence"/>
</dbReference>
<reference evidence="1 2" key="1">
    <citation type="submission" date="2018-06" db="EMBL/GenBank/DDBJ databases">
        <title>Freshwater and sediment microbial communities from various areas in North America, analyzing microbe dynamics in response to fracking.</title>
        <authorList>
            <person name="Lamendella R."/>
        </authorList>
    </citation>
    <scope>NUCLEOTIDE SEQUENCE [LARGE SCALE GENOMIC DNA]</scope>
    <source>
        <strain evidence="1 2">114J</strain>
    </source>
</reference>
<protein>
    <submittedName>
        <fullName evidence="1">Uncharacterized protein (DUF2252 family)</fullName>
    </submittedName>
</protein>
<dbReference type="PANTHER" id="PTHR39441">
    <property type="entry name" value="DUF2252 DOMAIN-CONTAINING PROTEIN"/>
    <property type="match status" value="1"/>
</dbReference>
<dbReference type="OrthoDB" id="1491115at2"/>
<proteinExistence type="predicted"/>
<dbReference type="InterPro" id="IPR018721">
    <property type="entry name" value="DUF2252"/>
</dbReference>
<dbReference type="PANTHER" id="PTHR39441:SF1">
    <property type="entry name" value="DUF2252 DOMAIN-CONTAINING PROTEIN"/>
    <property type="match status" value="1"/>
</dbReference>
<evidence type="ECO:0000313" key="1">
    <source>
        <dbReference type="EMBL" id="RBP30663.1"/>
    </source>
</evidence>
<gene>
    <name evidence="1" type="ORF">DET50_10778</name>
</gene>
<dbReference type="RefSeq" id="WP_113862428.1">
    <property type="nucleotide sequence ID" value="NZ_QNRO01000007.1"/>
</dbReference>
<comment type="caution">
    <text evidence="1">The sequence shown here is derived from an EMBL/GenBank/DDBJ whole genome shotgun (WGS) entry which is preliminary data.</text>
</comment>
<dbReference type="Pfam" id="PF10009">
    <property type="entry name" value="DUF2252"/>
    <property type="match status" value="1"/>
</dbReference>
<dbReference type="EMBL" id="QNRO01000007">
    <property type="protein sequence ID" value="RBP30663.1"/>
    <property type="molecule type" value="Genomic_DNA"/>
</dbReference>
<dbReference type="InterPro" id="IPR011009">
    <property type="entry name" value="Kinase-like_dom_sf"/>
</dbReference>
<dbReference type="AlphaFoldDB" id="A0A366GT84"/>
<accession>A0A366GT84</accession>
<evidence type="ECO:0000313" key="2">
    <source>
        <dbReference type="Proteomes" id="UP000252995"/>
    </source>
</evidence>
<dbReference type="SUPFAM" id="SSF56112">
    <property type="entry name" value="Protein kinase-like (PK-like)"/>
    <property type="match status" value="1"/>
</dbReference>
<sequence length="433" mass="49521">MLKDLTLHNRDQQVIQAITENNADLDAAARDKKFAAMAESAYRFFRGTSHLFWRDMYNDWRFALFGGVSGTQTWIQGDAHVYNFGAFANHDGEVIYGLDDFDDAVVSDYQYDLWRLAVSLVLDTRANGIFDDSACTKALEALVKGYLGTATGYQKDDLTREVHFTADTSGKPLKNFLQKVGKKKGRKRMLRKWTRVQKNGKRVFDATHPKLKRLSPGARKRFMEAFEAYRQEREQEGADSAFYRIKDVVRRISAGTGSLGTLRFYVLIEGEGGAQDDDIILDIKQQGGPSLLDAMSEAEQQAYRRVYHNEGIRHEAAFKALAEHPDRYLGWLEFDGVVFSVRERSPFKDDFPTDKLEKKNHLRKMAAIWGEVLATEHKRASRALNTDQPFLFEQSLNQLTEGRESEFVTLVVAIATHYAECVERDFQTFLEVF</sequence>